<dbReference type="GO" id="GO:0008685">
    <property type="term" value="F:2-C-methyl-D-erythritol 2,4-cyclodiphosphate synthase activity"/>
    <property type="evidence" value="ECO:0007669"/>
    <property type="project" value="UniProtKB-UniRule"/>
</dbReference>
<feature type="site" description="Transition state stabilizer" evidence="7">
    <location>
        <position position="37"/>
    </location>
</feature>
<feature type="binding site" evidence="7">
    <location>
        <position position="10"/>
    </location>
    <ligand>
        <name>a divalent metal cation</name>
        <dbReference type="ChEBI" id="CHEBI:60240"/>
    </ligand>
</feature>
<feature type="binding site" evidence="7">
    <location>
        <position position="12"/>
    </location>
    <ligand>
        <name>a divalent metal cation</name>
        <dbReference type="ChEBI" id="CHEBI:60240"/>
    </ligand>
</feature>
<evidence type="ECO:0000256" key="1">
    <source>
        <dbReference type="ARBA" id="ARBA00000200"/>
    </source>
</evidence>
<comment type="catalytic activity">
    <reaction evidence="1 7 8">
        <text>4-CDP-2-C-methyl-D-erythritol 2-phosphate = 2-C-methyl-D-erythritol 2,4-cyclic diphosphate + CMP</text>
        <dbReference type="Rhea" id="RHEA:23864"/>
        <dbReference type="ChEBI" id="CHEBI:57919"/>
        <dbReference type="ChEBI" id="CHEBI:58483"/>
        <dbReference type="ChEBI" id="CHEBI:60377"/>
        <dbReference type="EC" id="4.6.1.12"/>
    </reaction>
</comment>
<accession>A0A124G1K8</accession>
<comment type="function">
    <text evidence="7">Involved in the biosynthesis of isopentenyl diphosphate (IPP) and dimethylallyl diphosphate (DMAPP), two major building blocks of isoprenoid compounds. Catalyzes the conversion of 4-diphosphocytidyl-2-C-methyl-D-erythritol 2-phosphate (CDP-ME2P) to 2-C-methyl-D-erythritol 2,4-cyclodiphosphate (ME-CPP) with a corresponding release of cytidine 5-monophosphate (CMP).</text>
</comment>
<evidence type="ECO:0000256" key="6">
    <source>
        <dbReference type="ARBA" id="ARBA00023239"/>
    </source>
</evidence>
<comment type="caution">
    <text evidence="11">The sequence shown here is derived from an EMBL/GenBank/DDBJ whole genome shotgun (WGS) entry which is preliminary data.</text>
</comment>
<dbReference type="UniPathway" id="UPA00056">
    <property type="reaction ID" value="UER00095"/>
</dbReference>
<dbReference type="Gene3D" id="3.30.1330.50">
    <property type="entry name" value="2-C-methyl-D-erythritol 2,4-cyclodiphosphate synthase"/>
    <property type="match status" value="1"/>
</dbReference>
<dbReference type="HAMAP" id="MF_00107">
    <property type="entry name" value="IspF"/>
    <property type="match status" value="1"/>
</dbReference>
<evidence type="ECO:0000313" key="12">
    <source>
        <dbReference type="Proteomes" id="UP000055014"/>
    </source>
</evidence>
<feature type="binding site" evidence="7">
    <location>
        <begin position="37"/>
        <end position="38"/>
    </location>
    <ligand>
        <name>4-CDP-2-C-methyl-D-erythritol 2-phosphate</name>
        <dbReference type="ChEBI" id="CHEBI:57919"/>
    </ligand>
</feature>
<dbReference type="Pfam" id="PF02542">
    <property type="entry name" value="YgbB"/>
    <property type="match status" value="1"/>
</dbReference>
<dbReference type="EMBL" id="LGGW01000017">
    <property type="protein sequence ID" value="KUK90866.1"/>
    <property type="molecule type" value="Genomic_DNA"/>
</dbReference>
<feature type="binding site" evidence="7">
    <location>
        <begin position="10"/>
        <end position="12"/>
    </location>
    <ligand>
        <name>4-CDP-2-C-methyl-D-erythritol 2-phosphate</name>
        <dbReference type="ChEBI" id="CHEBI:57919"/>
    </ligand>
</feature>
<dbReference type="InterPro" id="IPR036571">
    <property type="entry name" value="MECDP_synthase_sf"/>
</dbReference>
<dbReference type="EC" id="4.6.1.12" evidence="3 7"/>
<dbReference type="GO" id="GO:0016114">
    <property type="term" value="P:terpenoid biosynthetic process"/>
    <property type="evidence" value="ECO:0007669"/>
    <property type="project" value="InterPro"/>
</dbReference>
<evidence type="ECO:0000256" key="4">
    <source>
        <dbReference type="ARBA" id="ARBA00022723"/>
    </source>
</evidence>
<proteinExistence type="inferred from homology"/>
<dbReference type="PANTHER" id="PTHR43181:SF1">
    <property type="entry name" value="2-C-METHYL-D-ERYTHRITOL 2,4-CYCLODIPHOSPHATE SYNTHASE, CHLOROPLASTIC"/>
    <property type="match status" value="1"/>
</dbReference>
<dbReference type="InterPro" id="IPR003526">
    <property type="entry name" value="MECDP_synthase"/>
</dbReference>
<dbReference type="GO" id="GO:0046872">
    <property type="term" value="F:metal ion binding"/>
    <property type="evidence" value="ECO:0007669"/>
    <property type="project" value="UniProtKB-KW"/>
</dbReference>
<comment type="subunit">
    <text evidence="7">Homotrimer.</text>
</comment>
<evidence type="ECO:0000256" key="2">
    <source>
        <dbReference type="ARBA" id="ARBA00004709"/>
    </source>
</evidence>
<reference evidence="10 13" key="3">
    <citation type="journal article" date="2018" name="Nat. Biotechnol.">
        <title>A standardized bacterial taxonomy based on genome phylogeny substantially revises the tree of life.</title>
        <authorList>
            <person name="Parks D.H."/>
            <person name="Chuvochina M."/>
            <person name="Waite D.W."/>
            <person name="Rinke C."/>
            <person name="Skarshewski A."/>
            <person name="Chaumeil P.A."/>
            <person name="Hugenholtz P."/>
        </authorList>
    </citation>
    <scope>NUCLEOTIDE SEQUENCE [LARGE SCALE GENOMIC DNA]</scope>
    <source>
        <strain evidence="10">UBA9905</strain>
    </source>
</reference>
<reference evidence="11" key="1">
    <citation type="journal article" date="2015" name="MBio">
        <title>Genome-resolved metagenomic analysis reveals roles for candidate phyla and other microbial community members in biogeochemical transformations in oil reservoirs.</title>
        <authorList>
            <person name="Hu P."/>
            <person name="Tom L."/>
            <person name="Singh A."/>
            <person name="Thomas B.C."/>
            <person name="Baker B.J."/>
            <person name="Piceno Y.M."/>
            <person name="Andersen G.L."/>
            <person name="Banfield J.F."/>
        </authorList>
    </citation>
    <scope>NUCLEOTIDE SEQUENCE [LARGE SCALE GENOMIC DNA]</scope>
    <source>
        <strain evidence="11">46_70</strain>
    </source>
</reference>
<feature type="domain" description="2-C-methyl-D-erythritol 2,4-cyclodiphosphate synthase" evidence="9">
    <location>
        <begin position="3"/>
        <end position="151"/>
    </location>
</feature>
<evidence type="ECO:0000313" key="13">
    <source>
        <dbReference type="Proteomes" id="UP000264215"/>
    </source>
</evidence>
<evidence type="ECO:0000256" key="7">
    <source>
        <dbReference type="HAMAP-Rule" id="MF_00107"/>
    </source>
</evidence>
<feature type="binding site" evidence="7">
    <location>
        <begin position="59"/>
        <end position="61"/>
    </location>
    <ligand>
        <name>4-CDP-2-C-methyl-D-erythritol 2-phosphate</name>
        <dbReference type="ChEBI" id="CHEBI:57919"/>
    </ligand>
</feature>
<organism evidence="11 12">
    <name type="scientific">Mesotoga infera</name>
    <dbReference type="NCBI Taxonomy" id="1236046"/>
    <lineage>
        <taxon>Bacteria</taxon>
        <taxon>Thermotogati</taxon>
        <taxon>Thermotogota</taxon>
        <taxon>Thermotogae</taxon>
        <taxon>Kosmotogales</taxon>
        <taxon>Kosmotogaceae</taxon>
        <taxon>Mesotoga</taxon>
    </lineage>
</organism>
<dbReference type="AlphaFoldDB" id="A0A124G1K8"/>
<keyword evidence="4 7" id="KW-0479">Metal-binding</keyword>
<comment type="similarity">
    <text evidence="7 8">Belongs to the IspF family.</text>
</comment>
<keyword evidence="5 7" id="KW-0414">Isoprene biosynthesis</keyword>
<gene>
    <name evidence="7 10" type="primary">ispF</name>
    <name evidence="10" type="ORF">DIT26_04735</name>
    <name evidence="11" type="ORF">XE02_0338</name>
</gene>
<dbReference type="EMBL" id="DQBS01000114">
    <property type="protein sequence ID" value="HCO69878.1"/>
    <property type="molecule type" value="Genomic_DNA"/>
</dbReference>
<evidence type="ECO:0000259" key="9">
    <source>
        <dbReference type="Pfam" id="PF02542"/>
    </source>
</evidence>
<dbReference type="PANTHER" id="PTHR43181">
    <property type="entry name" value="2-C-METHYL-D-ERYTHRITOL 2,4-CYCLODIPHOSPHATE SYNTHASE, CHLOROPLASTIC"/>
    <property type="match status" value="1"/>
</dbReference>
<protein>
    <recommendedName>
        <fullName evidence="3 7">2-C-methyl-D-erythritol 2,4-cyclodiphosphate synthase</fullName>
        <shortName evidence="7">MECDP-synthase</shortName>
        <shortName evidence="7">MECPP-synthase</shortName>
        <shortName evidence="7">MECPS</shortName>
        <ecNumber evidence="3 7">4.6.1.12</ecNumber>
    </recommendedName>
</protein>
<evidence type="ECO:0000256" key="3">
    <source>
        <dbReference type="ARBA" id="ARBA00012579"/>
    </source>
</evidence>
<dbReference type="GO" id="GO:0019288">
    <property type="term" value="P:isopentenyl diphosphate biosynthetic process, methylerythritol 4-phosphate pathway"/>
    <property type="evidence" value="ECO:0007669"/>
    <property type="project" value="UniProtKB-UniRule"/>
</dbReference>
<dbReference type="Proteomes" id="UP000055014">
    <property type="component" value="Unassembled WGS sequence"/>
</dbReference>
<comment type="pathway">
    <text evidence="2 7">Isoprenoid biosynthesis; isopentenyl diphosphate biosynthesis via DXP pathway; isopentenyl diphosphate from 1-deoxy-D-xylulose 5-phosphate: step 4/6.</text>
</comment>
<feature type="binding site" evidence="7">
    <location>
        <begin position="64"/>
        <end position="68"/>
    </location>
    <ligand>
        <name>4-CDP-2-C-methyl-D-erythritol 2-phosphate</name>
        <dbReference type="ChEBI" id="CHEBI:57919"/>
    </ligand>
</feature>
<evidence type="ECO:0000256" key="5">
    <source>
        <dbReference type="ARBA" id="ARBA00023229"/>
    </source>
</evidence>
<reference evidence="12" key="2">
    <citation type="journal article" date="2015" name="MBio">
        <title>Genome-Resolved Metagenomic Analysis Reveals Roles for Candidate Phyla and Other Microbial Community Members in Biogeochemical Transformations in Oil Reservoirs.</title>
        <authorList>
            <person name="Hu P."/>
            <person name="Tom L."/>
            <person name="Singh A."/>
            <person name="Thomas B.C."/>
            <person name="Baker B.J."/>
            <person name="Piceno Y.M."/>
            <person name="Andersen G.L."/>
            <person name="Banfield J.F."/>
        </authorList>
    </citation>
    <scope>NUCLEOTIDE SEQUENCE [LARGE SCALE GENOMIC DNA]</scope>
</reference>
<dbReference type="PROSITE" id="PS01350">
    <property type="entry name" value="ISPF"/>
    <property type="match status" value="1"/>
</dbReference>
<feature type="site" description="Transition state stabilizer" evidence="7">
    <location>
        <position position="134"/>
    </location>
</feature>
<dbReference type="NCBIfam" id="TIGR00151">
    <property type="entry name" value="ispF"/>
    <property type="match status" value="1"/>
</dbReference>
<evidence type="ECO:0000313" key="11">
    <source>
        <dbReference type="EMBL" id="KUK90866.1"/>
    </source>
</evidence>
<evidence type="ECO:0000313" key="10">
    <source>
        <dbReference type="EMBL" id="HCO69878.1"/>
    </source>
</evidence>
<comment type="caution">
    <text evidence="7">Lacks conserved residue(s) required for the propagation of feature annotation.</text>
</comment>
<dbReference type="CDD" id="cd00554">
    <property type="entry name" value="MECDP_synthase"/>
    <property type="match status" value="1"/>
</dbReference>
<dbReference type="PATRIC" id="fig|1236046.5.peg.1386"/>
<feature type="binding site" evidence="7">
    <location>
        <position position="45"/>
    </location>
    <ligand>
        <name>a divalent metal cation</name>
        <dbReference type="ChEBI" id="CHEBI:60240"/>
    </ligand>
</feature>
<dbReference type="Proteomes" id="UP000264215">
    <property type="component" value="Unassembled WGS sequence"/>
</dbReference>
<keyword evidence="6 7" id="KW-0456">Lyase</keyword>
<dbReference type="InterPro" id="IPR020555">
    <property type="entry name" value="MECDP_synthase_CS"/>
</dbReference>
<comment type="cofactor">
    <cofactor evidence="7">
        <name>a divalent metal cation</name>
        <dbReference type="ChEBI" id="CHEBI:60240"/>
    </cofactor>
    <text evidence="7">Binds 1 divalent metal cation per subunit.</text>
</comment>
<dbReference type="SUPFAM" id="SSF69765">
    <property type="entry name" value="IpsF-like"/>
    <property type="match status" value="1"/>
</dbReference>
<name>A0A124G1K8_9BACT</name>
<sequence>MNIRVGIGYDVHPIIVGNKGLFLGGVRVSDSLYLSGHSDGDVICHAIVDAILGAASLGNIGTEFPENDLNRDRRSLEFLSEISGAIEGRWQLLNVDTVVVIESVKLAGFVRSMTENIAEALRVGSEFVNIKPKSGNGSSPDFVHAHAVCLLREVE</sequence>
<evidence type="ECO:0000256" key="8">
    <source>
        <dbReference type="RuleBase" id="RU004395"/>
    </source>
</evidence>